<comment type="caution">
    <text evidence="1">The sequence shown here is derived from an EMBL/GenBank/DDBJ whole genome shotgun (WGS) entry which is preliminary data.</text>
</comment>
<organism evidence="1 2">
    <name type="scientific">Meloidogyne enterolobii</name>
    <name type="common">Root-knot nematode worm</name>
    <name type="synonym">Meloidogyne mayaguensis</name>
    <dbReference type="NCBI Taxonomy" id="390850"/>
    <lineage>
        <taxon>Eukaryota</taxon>
        <taxon>Metazoa</taxon>
        <taxon>Ecdysozoa</taxon>
        <taxon>Nematoda</taxon>
        <taxon>Chromadorea</taxon>
        <taxon>Rhabditida</taxon>
        <taxon>Tylenchina</taxon>
        <taxon>Tylenchomorpha</taxon>
        <taxon>Tylenchoidea</taxon>
        <taxon>Meloidogynidae</taxon>
        <taxon>Meloidogyninae</taxon>
        <taxon>Meloidogyne</taxon>
    </lineage>
</organism>
<dbReference type="Proteomes" id="UP001497535">
    <property type="component" value="Unassembled WGS sequence"/>
</dbReference>
<gene>
    <name evidence="1" type="ORF">MENTE1834_LOCUS44932</name>
</gene>
<sequence>MFGGRTKVVLVILLIARKSFKGTKNGCLTSLKDFNSDSEVWE</sequence>
<accession>A0ACB1AZ47</accession>
<evidence type="ECO:0000313" key="1">
    <source>
        <dbReference type="EMBL" id="CAK5112592.1"/>
    </source>
</evidence>
<name>A0ACB1AZ47_MELEN</name>
<keyword evidence="2" id="KW-1185">Reference proteome</keyword>
<evidence type="ECO:0000313" key="2">
    <source>
        <dbReference type="Proteomes" id="UP001497535"/>
    </source>
</evidence>
<dbReference type="EMBL" id="CAVMJV010000144">
    <property type="protein sequence ID" value="CAK5112592.1"/>
    <property type="molecule type" value="Genomic_DNA"/>
</dbReference>
<protein>
    <submittedName>
        <fullName evidence="1">Uncharacterized protein</fullName>
    </submittedName>
</protein>
<reference evidence="1" key="1">
    <citation type="submission" date="2023-11" db="EMBL/GenBank/DDBJ databases">
        <authorList>
            <person name="Poullet M."/>
        </authorList>
    </citation>
    <scope>NUCLEOTIDE SEQUENCE</scope>
    <source>
        <strain evidence="1">E1834</strain>
    </source>
</reference>
<proteinExistence type="predicted"/>